<dbReference type="PANTHER" id="PTHR34950">
    <property type="entry name" value="OS04G0457400 PROTEIN"/>
    <property type="match status" value="1"/>
</dbReference>
<name>A0A7J7D009_TRIWF</name>
<feature type="region of interest" description="Disordered" evidence="1">
    <location>
        <begin position="24"/>
        <end position="68"/>
    </location>
</feature>
<keyword evidence="3" id="KW-1185">Reference proteome</keyword>
<dbReference type="AlphaFoldDB" id="A0A7J7D009"/>
<dbReference type="EMBL" id="JAAARO010000012">
    <property type="protein sequence ID" value="KAF5739702.1"/>
    <property type="molecule type" value="Genomic_DNA"/>
</dbReference>
<evidence type="ECO:0000313" key="3">
    <source>
        <dbReference type="Proteomes" id="UP000593562"/>
    </source>
</evidence>
<reference evidence="2 3" key="1">
    <citation type="journal article" date="2020" name="Nat. Commun.">
        <title>Genome of Tripterygium wilfordii and identification of cytochrome P450 involved in triptolide biosynthesis.</title>
        <authorList>
            <person name="Tu L."/>
            <person name="Su P."/>
            <person name="Zhang Z."/>
            <person name="Gao L."/>
            <person name="Wang J."/>
            <person name="Hu T."/>
            <person name="Zhou J."/>
            <person name="Zhang Y."/>
            <person name="Zhao Y."/>
            <person name="Liu Y."/>
            <person name="Song Y."/>
            <person name="Tong Y."/>
            <person name="Lu Y."/>
            <person name="Yang J."/>
            <person name="Xu C."/>
            <person name="Jia M."/>
            <person name="Peters R.J."/>
            <person name="Huang L."/>
            <person name="Gao W."/>
        </authorList>
    </citation>
    <scope>NUCLEOTIDE SEQUENCE [LARGE SCALE GENOMIC DNA]</scope>
    <source>
        <strain evidence="3">cv. XIE 37</strain>
        <tissue evidence="2">Leaf</tissue>
    </source>
</reference>
<proteinExistence type="predicted"/>
<accession>A0A7J7D009</accession>
<gene>
    <name evidence="2" type="ORF">HS088_TW12G00912</name>
</gene>
<sequence length="68" mass="7680">MIGISGTVAEAYVMRKLHKEKMKKMAAEKEREESKEIVNGGEEKDSVKRSFWGSKKKVHSLDSATKPN</sequence>
<dbReference type="PANTHER" id="PTHR34950:SF2">
    <property type="entry name" value="OS10G0364900 PROTEIN"/>
    <property type="match status" value="1"/>
</dbReference>
<dbReference type="InParanoid" id="A0A7J7D009"/>
<evidence type="ECO:0000256" key="1">
    <source>
        <dbReference type="SAM" id="MobiDB-lite"/>
    </source>
</evidence>
<protein>
    <submittedName>
        <fullName evidence="2">Uncharacterized protein</fullName>
    </submittedName>
</protein>
<organism evidence="2 3">
    <name type="scientific">Tripterygium wilfordii</name>
    <name type="common">Thunder God vine</name>
    <dbReference type="NCBI Taxonomy" id="458696"/>
    <lineage>
        <taxon>Eukaryota</taxon>
        <taxon>Viridiplantae</taxon>
        <taxon>Streptophyta</taxon>
        <taxon>Embryophyta</taxon>
        <taxon>Tracheophyta</taxon>
        <taxon>Spermatophyta</taxon>
        <taxon>Magnoliopsida</taxon>
        <taxon>eudicotyledons</taxon>
        <taxon>Gunneridae</taxon>
        <taxon>Pentapetalae</taxon>
        <taxon>rosids</taxon>
        <taxon>fabids</taxon>
        <taxon>Celastrales</taxon>
        <taxon>Celastraceae</taxon>
        <taxon>Tripterygium</taxon>
    </lineage>
</organism>
<feature type="compositionally biased region" description="Basic and acidic residues" evidence="1">
    <location>
        <begin position="24"/>
        <end position="48"/>
    </location>
</feature>
<evidence type="ECO:0000313" key="2">
    <source>
        <dbReference type="EMBL" id="KAF5739702.1"/>
    </source>
</evidence>
<comment type="caution">
    <text evidence="2">The sequence shown here is derived from an EMBL/GenBank/DDBJ whole genome shotgun (WGS) entry which is preliminary data.</text>
</comment>
<dbReference type="Proteomes" id="UP000593562">
    <property type="component" value="Unassembled WGS sequence"/>
</dbReference>